<evidence type="ECO:0000313" key="5">
    <source>
        <dbReference type="Proteomes" id="UP001214553"/>
    </source>
</evidence>
<dbReference type="Proteomes" id="UP001214553">
    <property type="component" value="Chromosome"/>
</dbReference>
<keyword evidence="3" id="KW-0540">Nuclease</keyword>
<keyword evidence="3" id="KW-0255">Endonuclease</keyword>
<dbReference type="InterPro" id="IPR011067">
    <property type="entry name" value="Plasmid_toxin/cell-grow_inhib"/>
</dbReference>
<gene>
    <name evidence="4" type="ORF">PU630_16525</name>
</gene>
<evidence type="ECO:0000256" key="2">
    <source>
        <dbReference type="ARBA" id="ARBA00022649"/>
    </source>
</evidence>
<dbReference type="EC" id="3.1.-.-" evidence="3"/>
<evidence type="ECO:0000256" key="3">
    <source>
        <dbReference type="PIRNR" id="PIRNR033490"/>
    </source>
</evidence>
<evidence type="ECO:0000313" key="4">
    <source>
        <dbReference type="EMBL" id="WEG08823.1"/>
    </source>
</evidence>
<dbReference type="PANTHER" id="PTHR33988:SF1">
    <property type="entry name" value="ENDORIBONUCLEASE MAZF7-RELATED"/>
    <property type="match status" value="1"/>
</dbReference>
<dbReference type="SUPFAM" id="SSF50118">
    <property type="entry name" value="Cell growth inhibitor/plasmid maintenance toxic component"/>
    <property type="match status" value="1"/>
</dbReference>
<organism evidence="4 5">
    <name type="scientific">Microbacterium horticulturae</name>
    <dbReference type="NCBI Taxonomy" id="3028316"/>
    <lineage>
        <taxon>Bacteria</taxon>
        <taxon>Bacillati</taxon>
        <taxon>Actinomycetota</taxon>
        <taxon>Actinomycetes</taxon>
        <taxon>Micrococcales</taxon>
        <taxon>Microbacteriaceae</taxon>
        <taxon>Microbacterium</taxon>
    </lineage>
</organism>
<keyword evidence="3" id="KW-0378">Hydrolase</keyword>
<dbReference type="RefSeq" id="WP_275278150.1">
    <property type="nucleotide sequence ID" value="NZ_CP119108.1"/>
</dbReference>
<name>A0ABY8C2H6_9MICO</name>
<keyword evidence="2" id="KW-1277">Toxin-antitoxin system</keyword>
<dbReference type="EMBL" id="CP119108">
    <property type="protein sequence ID" value="WEG08823.1"/>
    <property type="molecule type" value="Genomic_DNA"/>
</dbReference>
<dbReference type="PANTHER" id="PTHR33988">
    <property type="entry name" value="ENDORIBONUCLEASE MAZF-RELATED"/>
    <property type="match status" value="1"/>
</dbReference>
<accession>A0ABY8C2H6</accession>
<dbReference type="InterPro" id="IPR003477">
    <property type="entry name" value="PemK-like"/>
</dbReference>
<keyword evidence="5" id="KW-1185">Reference proteome</keyword>
<reference evidence="4 5" key="1">
    <citation type="submission" date="2023-03" db="EMBL/GenBank/DDBJ databases">
        <title>Genome sequence of Microbacterium sp. KACC 23027.</title>
        <authorList>
            <person name="Kim S."/>
            <person name="Heo J."/>
            <person name="Kwon S.-W."/>
        </authorList>
    </citation>
    <scope>NUCLEOTIDE SEQUENCE [LARGE SCALE GENOMIC DNA]</scope>
    <source>
        <strain evidence="4 5">KACC 23027</strain>
    </source>
</reference>
<comment type="similarity">
    <text evidence="1 3">Belongs to the PemK/MazF family.</text>
</comment>
<sequence length="122" mass="12825">MSGELPFVRRGAIVLVDLDPSDGSEAAKLRPAVVVSNNTANAAALRTGRGVLTVVPVTSNTEKVYPFQVLLPAASTGLSRDSKAQAEQLRAVSLLRVRRVVGWVPGDLMAGLDAAVRLHLAL</sequence>
<dbReference type="Gene3D" id="2.30.30.110">
    <property type="match status" value="1"/>
</dbReference>
<evidence type="ECO:0000256" key="1">
    <source>
        <dbReference type="ARBA" id="ARBA00007521"/>
    </source>
</evidence>
<proteinExistence type="inferred from homology"/>
<dbReference type="PIRSF" id="PIRSF033490">
    <property type="entry name" value="MazF"/>
    <property type="match status" value="1"/>
</dbReference>
<comment type="function">
    <text evidence="3">Toxic component of a type II toxin-antitoxin (TA) system.</text>
</comment>
<protein>
    <recommendedName>
        <fullName evidence="3">mRNA interferase</fullName>
        <ecNumber evidence="3">3.1.-.-</ecNumber>
    </recommendedName>
</protein>
<dbReference type="Pfam" id="PF02452">
    <property type="entry name" value="PemK_toxin"/>
    <property type="match status" value="1"/>
</dbReference>